<evidence type="ECO:0008006" key="3">
    <source>
        <dbReference type="Google" id="ProtNLM"/>
    </source>
</evidence>
<protein>
    <recommendedName>
        <fullName evidence="3">Gfo/Idh/MocA-like oxidoreductase N-terminal domain-containing protein</fullName>
    </recommendedName>
</protein>
<dbReference type="OrthoDB" id="9911734at2"/>
<keyword evidence="2" id="KW-1185">Reference proteome</keyword>
<dbReference type="SUPFAM" id="SSF51735">
    <property type="entry name" value="NAD(P)-binding Rossmann-fold domains"/>
    <property type="match status" value="1"/>
</dbReference>
<organism evidence="1 2">
    <name type="scientific">Prolixibacter bellariivorans</name>
    <dbReference type="NCBI Taxonomy" id="314319"/>
    <lineage>
        <taxon>Bacteria</taxon>
        <taxon>Pseudomonadati</taxon>
        <taxon>Bacteroidota</taxon>
        <taxon>Bacteroidia</taxon>
        <taxon>Marinilabiliales</taxon>
        <taxon>Prolixibacteraceae</taxon>
        <taxon>Prolixibacter</taxon>
    </lineage>
</organism>
<dbReference type="EMBL" id="BLAX01000001">
    <property type="protein sequence ID" value="GET32283.1"/>
    <property type="molecule type" value="Genomic_DNA"/>
</dbReference>
<dbReference type="AlphaFoldDB" id="A0A5M4AXC4"/>
<gene>
    <name evidence="1" type="ORF">PbJCM13498_11460</name>
</gene>
<name>A0A5M4AXC4_9BACT</name>
<reference evidence="1 2" key="1">
    <citation type="submission" date="2019-10" db="EMBL/GenBank/DDBJ databases">
        <title>Prolixibacter strains distinguished by the presence of nitrate reductase genes were adept at nitrate-dependent anaerobic corrosion of metallic iron and carbon steel.</title>
        <authorList>
            <person name="Iino T."/>
            <person name="Shono N."/>
            <person name="Ito K."/>
            <person name="Nakamura R."/>
            <person name="Sueoka K."/>
            <person name="Harayama S."/>
            <person name="Ohkuma M."/>
        </authorList>
    </citation>
    <scope>NUCLEOTIDE SEQUENCE [LARGE SCALE GENOMIC DNA]</scope>
    <source>
        <strain evidence="1 2">JCM 13498</strain>
    </source>
</reference>
<comment type="caution">
    <text evidence="1">The sequence shown here is derived from an EMBL/GenBank/DDBJ whole genome shotgun (WGS) entry which is preliminary data.</text>
</comment>
<dbReference type="InterPro" id="IPR036291">
    <property type="entry name" value="NAD(P)-bd_dom_sf"/>
</dbReference>
<accession>A0A5M4AXC4</accession>
<dbReference type="Proteomes" id="UP000391834">
    <property type="component" value="Unassembled WGS sequence"/>
</dbReference>
<evidence type="ECO:0000313" key="1">
    <source>
        <dbReference type="EMBL" id="GET32283.1"/>
    </source>
</evidence>
<sequence>MLKPGIILPPHPKSDLVGKFPDKGKLHWYVFDNHKKWKLTSHAHFSIYESDVLPLISDVLFVLDPDFCRFEYLTFAIRNSCHLFIDTIELLSLSQIEQLIELAHEAGTQIAVRADQLYEPLTQKLLQANQFPRIVKGEHASSNFQGELFEHITGFLRILLKLNPTEITETAVAGGNFLSDATDFIDIHLDFADGMVASLTFSSLPTSDSSHLFVYRNGGLTDANFMANMLTLKPENRTIPFSQTSEHETLIHQMNDFLFSVNNLEFSIHSLEEEKEVFLLVKRIKEQLRVKSIHI</sequence>
<dbReference type="RefSeq" id="WP_025863234.1">
    <property type="nucleotide sequence ID" value="NZ_BLAX01000001.1"/>
</dbReference>
<evidence type="ECO:0000313" key="2">
    <source>
        <dbReference type="Proteomes" id="UP000391834"/>
    </source>
</evidence>
<proteinExistence type="predicted"/>
<dbReference type="Gene3D" id="3.30.360.10">
    <property type="entry name" value="Dihydrodipicolinate Reductase, domain 2"/>
    <property type="match status" value="1"/>
</dbReference>